<feature type="transmembrane region" description="Helical" evidence="11">
    <location>
        <begin position="15"/>
        <end position="37"/>
    </location>
</feature>
<gene>
    <name evidence="13" type="ORF">HMPREF2086_00377</name>
</gene>
<feature type="compositionally biased region" description="Basic and acidic residues" evidence="10">
    <location>
        <begin position="113"/>
        <end position="123"/>
    </location>
</feature>
<dbReference type="Gene3D" id="3.30.1150.10">
    <property type="match status" value="1"/>
</dbReference>
<keyword evidence="7" id="KW-0653">Protein transport</keyword>
<keyword evidence="3" id="KW-0813">Transport</keyword>
<dbReference type="PROSITE" id="PS52015">
    <property type="entry name" value="TONB_CTD"/>
    <property type="match status" value="1"/>
</dbReference>
<dbReference type="Proteomes" id="UP000018731">
    <property type="component" value="Unassembled WGS sequence"/>
</dbReference>
<dbReference type="GO" id="GO:0015891">
    <property type="term" value="P:siderophore transport"/>
    <property type="evidence" value="ECO:0007669"/>
    <property type="project" value="InterPro"/>
</dbReference>
<keyword evidence="5" id="KW-0997">Cell inner membrane</keyword>
<name>V8CD68_9HELI</name>
<dbReference type="EMBL" id="AZJI01000001">
    <property type="protein sequence ID" value="ETD25042.1"/>
    <property type="molecule type" value="Genomic_DNA"/>
</dbReference>
<comment type="similarity">
    <text evidence="2">Belongs to the TonB family.</text>
</comment>
<organism evidence="13 14">
    <name type="scientific">Helicobacter macacae MIT 99-5501</name>
    <dbReference type="NCBI Taxonomy" id="1357400"/>
    <lineage>
        <taxon>Bacteria</taxon>
        <taxon>Pseudomonadati</taxon>
        <taxon>Campylobacterota</taxon>
        <taxon>Epsilonproteobacteria</taxon>
        <taxon>Campylobacterales</taxon>
        <taxon>Helicobacteraceae</taxon>
        <taxon>Helicobacter</taxon>
    </lineage>
</organism>
<feature type="region of interest" description="Disordered" evidence="10">
    <location>
        <begin position="63"/>
        <end position="135"/>
    </location>
</feature>
<dbReference type="GO" id="GO:0055085">
    <property type="term" value="P:transmembrane transport"/>
    <property type="evidence" value="ECO:0007669"/>
    <property type="project" value="InterPro"/>
</dbReference>
<evidence type="ECO:0000256" key="10">
    <source>
        <dbReference type="SAM" id="MobiDB-lite"/>
    </source>
</evidence>
<dbReference type="PRINTS" id="PR01374">
    <property type="entry name" value="TONBPROTEIN"/>
</dbReference>
<dbReference type="HOGENOM" id="CLU_088195_0_0_7"/>
<comment type="subcellular location">
    <subcellularLocation>
        <location evidence="1">Cell inner membrane</location>
        <topology evidence="1">Single-pass membrane protein</topology>
        <orientation evidence="1">Periplasmic side</orientation>
    </subcellularLocation>
</comment>
<keyword evidence="9 11" id="KW-0472">Membrane</keyword>
<dbReference type="InterPro" id="IPR037682">
    <property type="entry name" value="TonB_C"/>
</dbReference>
<evidence type="ECO:0000256" key="4">
    <source>
        <dbReference type="ARBA" id="ARBA00022475"/>
    </source>
</evidence>
<dbReference type="AlphaFoldDB" id="V8CD68"/>
<evidence type="ECO:0000313" key="14">
    <source>
        <dbReference type="Proteomes" id="UP000018731"/>
    </source>
</evidence>
<dbReference type="GO" id="GO:0030288">
    <property type="term" value="C:outer membrane-bounded periplasmic space"/>
    <property type="evidence" value="ECO:0007669"/>
    <property type="project" value="InterPro"/>
</dbReference>
<dbReference type="RefSeq" id="WP_023927057.1">
    <property type="nucleotide sequence ID" value="NZ_KI669454.1"/>
</dbReference>
<dbReference type="PANTHER" id="PTHR33446">
    <property type="entry name" value="PROTEIN TONB-RELATED"/>
    <property type="match status" value="1"/>
</dbReference>
<dbReference type="GO" id="GO:0015031">
    <property type="term" value="P:protein transport"/>
    <property type="evidence" value="ECO:0007669"/>
    <property type="project" value="UniProtKB-KW"/>
</dbReference>
<reference evidence="13 14" key="1">
    <citation type="journal article" date="2014" name="Genome Announc.">
        <title>Draft genome sequences of six enterohepatic helicobacter species isolated from humans and one from rhesus macaques.</title>
        <authorList>
            <person name="Shen Z."/>
            <person name="Sheh A."/>
            <person name="Young S.K."/>
            <person name="Abouelliel A."/>
            <person name="Ward D.V."/>
            <person name="Earl A.M."/>
            <person name="Fox J.G."/>
        </authorList>
    </citation>
    <scope>NUCLEOTIDE SEQUENCE [LARGE SCALE GENOMIC DNA]</scope>
    <source>
        <strain evidence="13 14">MIT 99-5501</strain>
    </source>
</reference>
<feature type="compositionally biased region" description="Basic residues" evidence="10">
    <location>
        <begin position="72"/>
        <end position="93"/>
    </location>
</feature>
<evidence type="ECO:0000256" key="5">
    <source>
        <dbReference type="ARBA" id="ARBA00022519"/>
    </source>
</evidence>
<dbReference type="eggNOG" id="COG0810">
    <property type="taxonomic scope" value="Bacteria"/>
</dbReference>
<dbReference type="Pfam" id="PF03544">
    <property type="entry name" value="TonB_C"/>
    <property type="match status" value="1"/>
</dbReference>
<protein>
    <recommendedName>
        <fullName evidence="12">TonB C-terminal domain-containing protein</fullName>
    </recommendedName>
</protein>
<feature type="compositionally biased region" description="Polar residues" evidence="10">
    <location>
        <begin position="102"/>
        <end position="112"/>
    </location>
</feature>
<dbReference type="InterPro" id="IPR051045">
    <property type="entry name" value="TonB-dependent_transducer"/>
</dbReference>
<dbReference type="GO" id="GO:0031992">
    <property type="term" value="F:energy transducer activity"/>
    <property type="evidence" value="ECO:0007669"/>
    <property type="project" value="InterPro"/>
</dbReference>
<dbReference type="OrthoDB" id="5334999at2"/>
<feature type="domain" description="TonB C-terminal" evidence="12">
    <location>
        <begin position="148"/>
        <end position="237"/>
    </location>
</feature>
<keyword evidence="8 11" id="KW-1133">Transmembrane helix</keyword>
<evidence type="ECO:0000256" key="8">
    <source>
        <dbReference type="ARBA" id="ARBA00022989"/>
    </source>
</evidence>
<dbReference type="PATRIC" id="fig|1357400.3.peg.520"/>
<dbReference type="NCBIfam" id="TIGR01352">
    <property type="entry name" value="tonB_Cterm"/>
    <property type="match status" value="1"/>
</dbReference>
<sequence length="237" mass="27201">MKIFLSLRKQIKTPAFIGFASSVIFHLGLVAGILGVFDRSENLQEIGLAQITMSLASINTNANQKAYSTPTKPRHKRHHKHHKKHHKHHKSKHPIPLEELQEQSQENPSQEINSKEIPTELESKSTSNQDSQGSTYESLAFNEGISDEFYQKVQAEIRKKHHYPRLAQIREMQGSVWVDFILEPNGEIKNLKVYRSNTGDILNTQALKSVLEAHKNFPKPQKVVRLKIEVNYNLEQK</sequence>
<dbReference type="GO" id="GO:0098797">
    <property type="term" value="C:plasma membrane protein complex"/>
    <property type="evidence" value="ECO:0007669"/>
    <property type="project" value="TreeGrafter"/>
</dbReference>
<evidence type="ECO:0000256" key="2">
    <source>
        <dbReference type="ARBA" id="ARBA00006555"/>
    </source>
</evidence>
<dbReference type="STRING" id="1357400.HMPREF2086_00377"/>
<dbReference type="InterPro" id="IPR003538">
    <property type="entry name" value="TonB"/>
</dbReference>
<evidence type="ECO:0000256" key="3">
    <source>
        <dbReference type="ARBA" id="ARBA00022448"/>
    </source>
</evidence>
<dbReference type="InterPro" id="IPR006260">
    <property type="entry name" value="TonB/TolA_C"/>
</dbReference>
<evidence type="ECO:0000256" key="7">
    <source>
        <dbReference type="ARBA" id="ARBA00022927"/>
    </source>
</evidence>
<dbReference type="PANTHER" id="PTHR33446:SF2">
    <property type="entry name" value="PROTEIN TONB"/>
    <property type="match status" value="1"/>
</dbReference>
<evidence type="ECO:0000259" key="12">
    <source>
        <dbReference type="PROSITE" id="PS52015"/>
    </source>
</evidence>
<evidence type="ECO:0000256" key="9">
    <source>
        <dbReference type="ARBA" id="ARBA00023136"/>
    </source>
</evidence>
<keyword evidence="4" id="KW-1003">Cell membrane</keyword>
<feature type="compositionally biased region" description="Polar residues" evidence="10">
    <location>
        <begin position="124"/>
        <end position="135"/>
    </location>
</feature>
<keyword evidence="14" id="KW-1185">Reference proteome</keyword>
<evidence type="ECO:0000256" key="11">
    <source>
        <dbReference type="SAM" id="Phobius"/>
    </source>
</evidence>
<keyword evidence="6 11" id="KW-0812">Transmembrane</keyword>
<dbReference type="SUPFAM" id="SSF74653">
    <property type="entry name" value="TolA/TonB C-terminal domain"/>
    <property type="match status" value="1"/>
</dbReference>
<evidence type="ECO:0000256" key="6">
    <source>
        <dbReference type="ARBA" id="ARBA00022692"/>
    </source>
</evidence>
<evidence type="ECO:0000256" key="1">
    <source>
        <dbReference type="ARBA" id="ARBA00004383"/>
    </source>
</evidence>
<comment type="caution">
    <text evidence="13">The sequence shown here is derived from an EMBL/GenBank/DDBJ whole genome shotgun (WGS) entry which is preliminary data.</text>
</comment>
<accession>V8CD68</accession>
<proteinExistence type="inferred from homology"/>
<evidence type="ECO:0000313" key="13">
    <source>
        <dbReference type="EMBL" id="ETD25042.1"/>
    </source>
</evidence>